<dbReference type="EnsemblMetazoa" id="SMAR004920-RA">
    <property type="protein sequence ID" value="SMAR004920-PA"/>
    <property type="gene ID" value="SMAR004920"/>
</dbReference>
<dbReference type="eggNOG" id="ENOG502T2YB">
    <property type="taxonomic scope" value="Eukaryota"/>
</dbReference>
<dbReference type="PhylomeDB" id="T1IUT9"/>
<reference evidence="2" key="1">
    <citation type="submission" date="2011-05" db="EMBL/GenBank/DDBJ databases">
        <authorList>
            <person name="Richards S.R."/>
            <person name="Qu J."/>
            <person name="Jiang H."/>
            <person name="Jhangiani S.N."/>
            <person name="Agravi P."/>
            <person name="Goodspeed R."/>
            <person name="Gross S."/>
            <person name="Mandapat C."/>
            <person name="Jackson L."/>
            <person name="Mathew T."/>
            <person name="Pu L."/>
            <person name="Thornton R."/>
            <person name="Saada N."/>
            <person name="Wilczek-Boney K.B."/>
            <person name="Lee S."/>
            <person name="Kovar C."/>
            <person name="Wu Y."/>
            <person name="Scherer S.E."/>
            <person name="Worley K.C."/>
            <person name="Muzny D.M."/>
            <person name="Gibbs R."/>
        </authorList>
    </citation>
    <scope>NUCLEOTIDE SEQUENCE</scope>
    <source>
        <strain evidence="2">Brora</strain>
    </source>
</reference>
<reference evidence="1" key="2">
    <citation type="submission" date="2015-02" db="UniProtKB">
        <authorList>
            <consortium name="EnsemblMetazoa"/>
        </authorList>
    </citation>
    <scope>IDENTIFICATION</scope>
</reference>
<dbReference type="EMBL" id="AFFK01019607">
    <property type="status" value="NOT_ANNOTATED_CDS"/>
    <property type="molecule type" value="Genomic_DNA"/>
</dbReference>
<dbReference type="InterPro" id="IPR005312">
    <property type="entry name" value="DUF1759"/>
</dbReference>
<evidence type="ECO:0000313" key="2">
    <source>
        <dbReference type="Proteomes" id="UP000014500"/>
    </source>
</evidence>
<name>T1IUT9_STRMM</name>
<proteinExistence type="predicted"/>
<protein>
    <submittedName>
        <fullName evidence="1">Uncharacterized protein</fullName>
    </submittedName>
</protein>
<dbReference type="STRING" id="126957.T1IUT9"/>
<organism evidence="1 2">
    <name type="scientific">Strigamia maritima</name>
    <name type="common">European centipede</name>
    <name type="synonym">Geophilus maritimus</name>
    <dbReference type="NCBI Taxonomy" id="126957"/>
    <lineage>
        <taxon>Eukaryota</taxon>
        <taxon>Metazoa</taxon>
        <taxon>Ecdysozoa</taxon>
        <taxon>Arthropoda</taxon>
        <taxon>Myriapoda</taxon>
        <taxon>Chilopoda</taxon>
        <taxon>Pleurostigmophora</taxon>
        <taxon>Geophilomorpha</taxon>
        <taxon>Linotaeniidae</taxon>
        <taxon>Strigamia</taxon>
    </lineage>
</organism>
<dbReference type="PANTHER" id="PTHR22954:SF3">
    <property type="entry name" value="PROTEIN CBG08539"/>
    <property type="match status" value="1"/>
</dbReference>
<keyword evidence="2" id="KW-1185">Reference proteome</keyword>
<dbReference type="AlphaFoldDB" id="T1IUT9"/>
<sequence length="295" mass="32481">MLLLAFFAVSTSLAVYLEQSSTVSVIQPSGTLISASFTKGYVPIRRAGSSVFPGLSVCYSLAVCAFSPVKVESSLIVTMPLPPLSEEAAAQLEFDKRKQVKAEAQAELHKKAANATWDVQRDQLEYYLNIVENATIITDLEAASGALSDILKDLKAAWPKRNVALASDVYVQELAWLHKSDTRVNFGERRYKAMLKHFQQSQAMNTSTSALSSLSSGIPASKVTAKLPKLEMPKFSGLVIDWQSFEDRFEAAVGKNPHLSSVDKFQYLLAACSGDAHKLIVFPWRMSHTLMLCHF</sequence>
<evidence type="ECO:0000313" key="1">
    <source>
        <dbReference type="EnsemblMetazoa" id="SMAR004920-PA"/>
    </source>
</evidence>
<dbReference type="Pfam" id="PF03564">
    <property type="entry name" value="DUF1759"/>
    <property type="match status" value="1"/>
</dbReference>
<dbReference type="Proteomes" id="UP000014500">
    <property type="component" value="Unassembled WGS sequence"/>
</dbReference>
<dbReference type="HOGENOM" id="CLU_944337_0_0_1"/>
<accession>T1IUT9</accession>
<dbReference type="PANTHER" id="PTHR22954">
    <property type="entry name" value="RETROVIRAL PROTEASE-RELATED"/>
    <property type="match status" value="1"/>
</dbReference>